<name>A0A6I4VRH6_9BACL</name>
<proteinExistence type="predicted"/>
<feature type="domain" description="Tyr recombinase" evidence="2">
    <location>
        <begin position="14"/>
        <end position="96"/>
    </location>
</feature>
<dbReference type="InterPro" id="IPR002104">
    <property type="entry name" value="Integrase_catalytic"/>
</dbReference>
<evidence type="ECO:0000313" key="4">
    <source>
        <dbReference type="Proteomes" id="UP000430692"/>
    </source>
</evidence>
<accession>A0A6I4VRH6</accession>
<protein>
    <submittedName>
        <fullName evidence="3">Tyrosine-type recombinase/integrase</fullName>
    </submittedName>
</protein>
<reference evidence="3 4" key="1">
    <citation type="submission" date="2019-12" db="EMBL/GenBank/DDBJ databases">
        <title>Whole-genome analyses of novel actinobacteria.</title>
        <authorList>
            <person name="Sahin N."/>
            <person name="Saygin H."/>
        </authorList>
    </citation>
    <scope>NUCLEOTIDE SEQUENCE [LARGE SCALE GENOMIC DNA]</scope>
    <source>
        <strain evidence="3 4">KC615</strain>
    </source>
</reference>
<dbReference type="AlphaFoldDB" id="A0A6I4VRH6"/>
<sequence length="96" mass="11358">MIQKEDWKKVQRGYGSSAVYYEADVQRFIQTVLESKNKRDYALVNLLIYICLRINEALSLVIHDLYLELQELLIRDGKEKKSRTKFLSDKVGYEII</sequence>
<dbReference type="Proteomes" id="UP000430692">
    <property type="component" value="Unassembled WGS sequence"/>
</dbReference>
<comment type="caution">
    <text evidence="3">The sequence shown here is derived from an EMBL/GenBank/DDBJ whole genome shotgun (WGS) entry which is preliminary data.</text>
</comment>
<dbReference type="InterPro" id="IPR013762">
    <property type="entry name" value="Integrase-like_cat_sf"/>
</dbReference>
<gene>
    <name evidence="3" type="ORF">GSM42_01695</name>
</gene>
<keyword evidence="1" id="KW-0233">DNA recombination</keyword>
<dbReference type="GO" id="GO:0015074">
    <property type="term" value="P:DNA integration"/>
    <property type="evidence" value="ECO:0007669"/>
    <property type="project" value="InterPro"/>
</dbReference>
<dbReference type="GO" id="GO:0003677">
    <property type="term" value="F:DNA binding"/>
    <property type="evidence" value="ECO:0007669"/>
    <property type="project" value="InterPro"/>
</dbReference>
<dbReference type="PROSITE" id="PS51898">
    <property type="entry name" value="TYR_RECOMBINASE"/>
    <property type="match status" value="1"/>
</dbReference>
<dbReference type="Gene3D" id="1.10.443.10">
    <property type="entry name" value="Intergrase catalytic core"/>
    <property type="match status" value="1"/>
</dbReference>
<evidence type="ECO:0000259" key="2">
    <source>
        <dbReference type="PROSITE" id="PS51898"/>
    </source>
</evidence>
<keyword evidence="4" id="KW-1185">Reference proteome</keyword>
<evidence type="ECO:0000313" key="3">
    <source>
        <dbReference type="EMBL" id="MXQ52486.1"/>
    </source>
</evidence>
<organism evidence="3 4">
    <name type="scientific">Shimazuella alba</name>
    <dbReference type="NCBI Taxonomy" id="2690964"/>
    <lineage>
        <taxon>Bacteria</taxon>
        <taxon>Bacillati</taxon>
        <taxon>Bacillota</taxon>
        <taxon>Bacilli</taxon>
        <taxon>Bacillales</taxon>
        <taxon>Thermoactinomycetaceae</taxon>
        <taxon>Shimazuella</taxon>
    </lineage>
</organism>
<dbReference type="SUPFAM" id="SSF56349">
    <property type="entry name" value="DNA breaking-rejoining enzymes"/>
    <property type="match status" value="1"/>
</dbReference>
<dbReference type="EMBL" id="WUUL01000001">
    <property type="protein sequence ID" value="MXQ52486.1"/>
    <property type="molecule type" value="Genomic_DNA"/>
</dbReference>
<evidence type="ECO:0000256" key="1">
    <source>
        <dbReference type="ARBA" id="ARBA00023172"/>
    </source>
</evidence>
<dbReference type="GO" id="GO:0006310">
    <property type="term" value="P:DNA recombination"/>
    <property type="evidence" value="ECO:0007669"/>
    <property type="project" value="UniProtKB-KW"/>
</dbReference>
<dbReference type="RefSeq" id="WP_338055192.1">
    <property type="nucleotide sequence ID" value="NZ_WUUL01000001.1"/>
</dbReference>
<dbReference type="Pfam" id="PF00589">
    <property type="entry name" value="Phage_integrase"/>
    <property type="match status" value="1"/>
</dbReference>
<dbReference type="InterPro" id="IPR011010">
    <property type="entry name" value="DNA_brk_join_enz"/>
</dbReference>